<feature type="non-terminal residue" evidence="2">
    <location>
        <position position="36"/>
    </location>
</feature>
<evidence type="ECO:0000313" key="3">
    <source>
        <dbReference type="Proteomes" id="UP000028922"/>
    </source>
</evidence>
<protein>
    <submittedName>
        <fullName evidence="2">Uncharacterized protein</fullName>
    </submittedName>
</protein>
<dbReference type="AlphaFoldDB" id="A0A086CFD1"/>
<reference evidence="2 3" key="1">
    <citation type="submission" date="2014-08" db="EMBL/GenBank/DDBJ databases">
        <title>Comparative genomics reveals surprising divergence of two closely related strains of uncultivated UCYN-A cyanobacteria.</title>
        <authorList>
            <person name="Bombar D."/>
            <person name="Heller P."/>
            <person name="Sanchez-Baracaldo P."/>
            <person name="Carter B.J."/>
            <person name="Zert J.P."/>
        </authorList>
    </citation>
    <scope>NUCLEOTIDE SEQUENCE [LARGE SCALE GENOMIC DNA]</scope>
</reference>
<comment type="caution">
    <text evidence="2">The sequence shown here is derived from an EMBL/GenBank/DDBJ whole genome shotgun (WGS) entry which is preliminary data.</text>
</comment>
<accession>A0A086CFD1</accession>
<gene>
    <name evidence="2" type="ORF">ucyna2_01294</name>
</gene>
<feature type="region of interest" description="Disordered" evidence="1">
    <location>
        <begin position="1"/>
        <end position="36"/>
    </location>
</feature>
<name>A0A086CFD1_9CHRO</name>
<organism evidence="2 3">
    <name type="scientific">Candidatus Atelocyanobacterium thalassa isolate SIO64986</name>
    <dbReference type="NCBI Taxonomy" id="1527444"/>
    <lineage>
        <taxon>Bacteria</taxon>
        <taxon>Bacillati</taxon>
        <taxon>Cyanobacteriota</taxon>
        <taxon>Cyanophyceae</taxon>
        <taxon>Oscillatoriophycideae</taxon>
        <taxon>Chroococcales</taxon>
        <taxon>Aphanothecaceae</taxon>
        <taxon>Candidatus Atelocyanobacterium</taxon>
        <taxon>Candidatus Atelocyanobacterium thalassae</taxon>
    </lineage>
</organism>
<dbReference type="EMBL" id="JPSP01000050">
    <property type="protein sequence ID" value="KFF40895.1"/>
    <property type="molecule type" value="Genomic_DNA"/>
</dbReference>
<evidence type="ECO:0000256" key="1">
    <source>
        <dbReference type="SAM" id="MobiDB-lite"/>
    </source>
</evidence>
<proteinExistence type="predicted"/>
<sequence length="36" mass="3742">MLQTTGLTNNNASIANKTNSTETLSTPKAEESCACP</sequence>
<feature type="compositionally biased region" description="Polar residues" evidence="1">
    <location>
        <begin position="1"/>
        <end position="26"/>
    </location>
</feature>
<dbReference type="Proteomes" id="UP000028922">
    <property type="component" value="Unassembled WGS sequence"/>
</dbReference>
<evidence type="ECO:0000313" key="2">
    <source>
        <dbReference type="EMBL" id="KFF40895.1"/>
    </source>
</evidence>